<dbReference type="GO" id="GO:0003723">
    <property type="term" value="F:RNA binding"/>
    <property type="evidence" value="ECO:0007669"/>
    <property type="project" value="UniProtKB-KW"/>
</dbReference>
<evidence type="ECO:0000256" key="3">
    <source>
        <dbReference type="ARBA" id="ARBA00022552"/>
    </source>
</evidence>
<dbReference type="InterPro" id="IPR036974">
    <property type="entry name" value="PUA_sf"/>
</dbReference>
<evidence type="ECO:0000256" key="2">
    <source>
        <dbReference type="ARBA" id="ARBA00022490"/>
    </source>
</evidence>
<dbReference type="Gene3D" id="3.30.750.80">
    <property type="entry name" value="RNA methyltransferase domain (HRMD) like"/>
    <property type="match status" value="1"/>
</dbReference>
<dbReference type="AlphaFoldDB" id="A0A9X3F3L3"/>
<organism evidence="10 11">
    <name type="scientific">Draconibacterium aestuarii</name>
    <dbReference type="NCBI Taxonomy" id="2998507"/>
    <lineage>
        <taxon>Bacteria</taxon>
        <taxon>Pseudomonadati</taxon>
        <taxon>Bacteroidota</taxon>
        <taxon>Bacteroidia</taxon>
        <taxon>Marinilabiliales</taxon>
        <taxon>Prolixibacteraceae</taxon>
        <taxon>Draconibacterium</taxon>
    </lineage>
</organism>
<keyword evidence="11" id="KW-1185">Reference proteome</keyword>
<keyword evidence="2" id="KW-0963">Cytoplasm</keyword>
<dbReference type="Pfam" id="PF17785">
    <property type="entry name" value="PUA_3"/>
    <property type="match status" value="1"/>
</dbReference>
<dbReference type="GO" id="GO:0005737">
    <property type="term" value="C:cytoplasm"/>
    <property type="evidence" value="ECO:0007669"/>
    <property type="project" value="UniProtKB-SubCell"/>
</dbReference>
<dbReference type="InterPro" id="IPR029063">
    <property type="entry name" value="SAM-dependent_MTases_sf"/>
</dbReference>
<dbReference type="InterPro" id="IPR041532">
    <property type="entry name" value="RlmI-like_PUA"/>
</dbReference>
<dbReference type="Gene3D" id="3.40.50.150">
    <property type="entry name" value="Vaccinia Virus protein VP39"/>
    <property type="match status" value="1"/>
</dbReference>
<dbReference type="EMBL" id="JAPOHD010000012">
    <property type="protein sequence ID" value="MCY1719890.1"/>
    <property type="molecule type" value="Genomic_DNA"/>
</dbReference>
<dbReference type="GO" id="GO:0008168">
    <property type="term" value="F:methyltransferase activity"/>
    <property type="evidence" value="ECO:0007669"/>
    <property type="project" value="UniProtKB-KW"/>
</dbReference>
<dbReference type="CDD" id="cd02440">
    <property type="entry name" value="AdoMet_MTases"/>
    <property type="match status" value="1"/>
</dbReference>
<keyword evidence="7" id="KW-0694">RNA-binding</keyword>
<comment type="caution">
    <text evidence="10">The sequence shown here is derived from an EMBL/GenBank/DDBJ whole genome shotgun (WGS) entry which is preliminary data.</text>
</comment>
<evidence type="ECO:0000256" key="1">
    <source>
        <dbReference type="ARBA" id="ARBA00004496"/>
    </source>
</evidence>
<dbReference type="SUPFAM" id="SSF53335">
    <property type="entry name" value="S-adenosyl-L-methionine-dependent methyltransferases"/>
    <property type="match status" value="1"/>
</dbReference>
<gene>
    <name evidence="10" type="ORF">OU798_06020</name>
</gene>
<dbReference type="GO" id="GO:0006364">
    <property type="term" value="P:rRNA processing"/>
    <property type="evidence" value="ECO:0007669"/>
    <property type="project" value="UniProtKB-KW"/>
</dbReference>
<evidence type="ECO:0000256" key="6">
    <source>
        <dbReference type="ARBA" id="ARBA00022691"/>
    </source>
</evidence>
<evidence type="ECO:0000259" key="9">
    <source>
        <dbReference type="SMART" id="SM00359"/>
    </source>
</evidence>
<dbReference type="SMART" id="SM00359">
    <property type="entry name" value="PUA"/>
    <property type="match status" value="1"/>
</dbReference>
<dbReference type="CDD" id="cd11572">
    <property type="entry name" value="RlmI_M_like"/>
    <property type="match status" value="1"/>
</dbReference>
<dbReference type="InterPro" id="IPR019614">
    <property type="entry name" value="SAM-dep_methyl-trfase"/>
</dbReference>
<reference evidence="10" key="1">
    <citation type="submission" date="2022-11" db="EMBL/GenBank/DDBJ databases">
        <title>Marilongibacter aestuarii gen. nov., sp. nov., isolated from tidal flat sediment.</title>
        <authorList>
            <person name="Jiayan W."/>
        </authorList>
    </citation>
    <scope>NUCLEOTIDE SEQUENCE</scope>
    <source>
        <strain evidence="10">Z1-6</strain>
    </source>
</reference>
<comment type="similarity">
    <text evidence="8">Belongs to the methyltransferase superfamily. RlmI family.</text>
</comment>
<proteinExistence type="inferred from homology"/>
<evidence type="ECO:0000313" key="11">
    <source>
        <dbReference type="Proteomes" id="UP001145087"/>
    </source>
</evidence>
<sequence length="396" mass="44946">MMSEFVRVVLKSGKEQSMKRFHPWVFSGAIKEMYGTPDEGDLVTVYSNKDEFLGIGHYQIGSIAIRIVSFKEVVPDYNFWKSKIESAWNLRKTLGFADNTETNVFRLIHAEGDGMPGLVVDFYNGTAVIQMHSIGMFLIRDVLVKALQEVMGDKLKAVYNKSGKTLPFKAKVKSEDGYLFGAGSETEVVEYGLKFKVDWEQGQKTGFFVDQRENRMLVQQYAKDRDVLNMFCYTGGFSFYAMKGGAKSVHSVDASLKAIELTDENVELNFPGDERHKSTVIDGFEYLKDIQDKYDLIILDPPAFAKHRNSLSQALKGYKRINTRAFEQIRKGGILFTFSCSQVVTKEKFREAVFSAAAISGRNVRILHQMSQPTDHPVNIYHPESEYLKGLVLYVE</sequence>
<dbReference type="Gene3D" id="2.30.130.10">
    <property type="entry name" value="PUA domain"/>
    <property type="match status" value="1"/>
</dbReference>
<protein>
    <submittedName>
        <fullName evidence="10">Class I SAM-dependent rRNA methyltransferase</fullName>
    </submittedName>
</protein>
<evidence type="ECO:0000256" key="8">
    <source>
        <dbReference type="ARBA" id="ARBA00038091"/>
    </source>
</evidence>
<dbReference type="SUPFAM" id="SSF88697">
    <property type="entry name" value="PUA domain-like"/>
    <property type="match status" value="1"/>
</dbReference>
<keyword evidence="4 10" id="KW-0489">Methyltransferase</keyword>
<dbReference type="PROSITE" id="PS50890">
    <property type="entry name" value="PUA"/>
    <property type="match status" value="1"/>
</dbReference>
<evidence type="ECO:0000313" key="10">
    <source>
        <dbReference type="EMBL" id="MCY1719890.1"/>
    </source>
</evidence>
<dbReference type="InterPro" id="IPR002478">
    <property type="entry name" value="PUA"/>
</dbReference>
<dbReference type="Pfam" id="PF10672">
    <property type="entry name" value="Methyltrans_SAM"/>
    <property type="match status" value="1"/>
</dbReference>
<keyword evidence="5" id="KW-0808">Transferase</keyword>
<dbReference type="RefSeq" id="WP_343332223.1">
    <property type="nucleotide sequence ID" value="NZ_JAPOHD010000012.1"/>
</dbReference>
<dbReference type="Proteomes" id="UP001145087">
    <property type="component" value="Unassembled WGS sequence"/>
</dbReference>
<dbReference type="CDD" id="cd21153">
    <property type="entry name" value="PUA_RlmI"/>
    <property type="match status" value="1"/>
</dbReference>
<keyword evidence="3" id="KW-0698">rRNA processing</keyword>
<feature type="domain" description="PUA" evidence="9">
    <location>
        <begin position="6"/>
        <end position="98"/>
    </location>
</feature>
<dbReference type="PANTHER" id="PTHR42873:SF1">
    <property type="entry name" value="S-ADENOSYLMETHIONINE-DEPENDENT METHYLTRANSFERASE DOMAIN-CONTAINING PROTEIN"/>
    <property type="match status" value="1"/>
</dbReference>
<evidence type="ECO:0000256" key="4">
    <source>
        <dbReference type="ARBA" id="ARBA00022603"/>
    </source>
</evidence>
<name>A0A9X3F3L3_9BACT</name>
<dbReference type="PANTHER" id="PTHR42873">
    <property type="entry name" value="RIBOSOMAL RNA LARGE SUBUNIT METHYLTRANSFERASE"/>
    <property type="match status" value="1"/>
</dbReference>
<keyword evidence="6" id="KW-0949">S-adenosyl-L-methionine</keyword>
<dbReference type="GO" id="GO:0032259">
    <property type="term" value="P:methylation"/>
    <property type="evidence" value="ECO:0007669"/>
    <property type="project" value="UniProtKB-KW"/>
</dbReference>
<evidence type="ECO:0000256" key="7">
    <source>
        <dbReference type="ARBA" id="ARBA00022884"/>
    </source>
</evidence>
<evidence type="ECO:0000256" key="5">
    <source>
        <dbReference type="ARBA" id="ARBA00022679"/>
    </source>
</evidence>
<comment type="subcellular location">
    <subcellularLocation>
        <location evidence="1">Cytoplasm</location>
    </subcellularLocation>
</comment>
<accession>A0A9X3F3L3</accession>
<dbReference type="InterPro" id="IPR015947">
    <property type="entry name" value="PUA-like_sf"/>
</dbReference>